<sequence length="88" mass="9396">MTQSPVTSGANADDDQQPQEDDSEAAEAMDAEAILAGKRQLGDVLAETAPDDEGGGEPPWHHMGPKKHRRAPPKPRIPADDCQRKGSL</sequence>
<keyword evidence="2" id="KW-1185">Reference proteome</keyword>
<organism evidence="1 2">
    <name type="scientific">Ixodes persulcatus</name>
    <name type="common">Taiga tick</name>
    <dbReference type="NCBI Taxonomy" id="34615"/>
    <lineage>
        <taxon>Eukaryota</taxon>
        <taxon>Metazoa</taxon>
        <taxon>Ecdysozoa</taxon>
        <taxon>Arthropoda</taxon>
        <taxon>Chelicerata</taxon>
        <taxon>Arachnida</taxon>
        <taxon>Acari</taxon>
        <taxon>Parasitiformes</taxon>
        <taxon>Ixodida</taxon>
        <taxon>Ixodoidea</taxon>
        <taxon>Ixodidae</taxon>
        <taxon>Ixodinae</taxon>
        <taxon>Ixodes</taxon>
    </lineage>
</organism>
<dbReference type="Proteomes" id="UP000805193">
    <property type="component" value="Unassembled WGS sequence"/>
</dbReference>
<name>A0AC60NUR0_IXOPE</name>
<accession>A0AC60NUR0</accession>
<proteinExistence type="predicted"/>
<dbReference type="EMBL" id="JABSTQ010011485">
    <property type="protein sequence ID" value="KAG0410823.1"/>
    <property type="molecule type" value="Genomic_DNA"/>
</dbReference>
<comment type="caution">
    <text evidence="1">The sequence shown here is derived from an EMBL/GenBank/DDBJ whole genome shotgun (WGS) entry which is preliminary data.</text>
</comment>
<protein>
    <submittedName>
        <fullName evidence="1">Uncharacterized protein</fullName>
    </submittedName>
</protein>
<evidence type="ECO:0000313" key="2">
    <source>
        <dbReference type="Proteomes" id="UP000805193"/>
    </source>
</evidence>
<reference evidence="1 2" key="1">
    <citation type="journal article" date="2020" name="Cell">
        <title>Large-Scale Comparative Analyses of Tick Genomes Elucidate Their Genetic Diversity and Vector Capacities.</title>
        <authorList>
            <consortium name="Tick Genome and Microbiome Consortium (TIGMIC)"/>
            <person name="Jia N."/>
            <person name="Wang J."/>
            <person name="Shi W."/>
            <person name="Du L."/>
            <person name="Sun Y."/>
            <person name="Zhan W."/>
            <person name="Jiang J.F."/>
            <person name="Wang Q."/>
            <person name="Zhang B."/>
            <person name="Ji P."/>
            <person name="Bell-Sakyi L."/>
            <person name="Cui X.M."/>
            <person name="Yuan T.T."/>
            <person name="Jiang B.G."/>
            <person name="Yang W.F."/>
            <person name="Lam T.T."/>
            <person name="Chang Q.C."/>
            <person name="Ding S.J."/>
            <person name="Wang X.J."/>
            <person name="Zhu J.G."/>
            <person name="Ruan X.D."/>
            <person name="Zhao L."/>
            <person name="Wei J.T."/>
            <person name="Ye R.Z."/>
            <person name="Que T.C."/>
            <person name="Du C.H."/>
            <person name="Zhou Y.H."/>
            <person name="Cheng J.X."/>
            <person name="Dai P.F."/>
            <person name="Guo W.B."/>
            <person name="Han X.H."/>
            <person name="Huang E.J."/>
            <person name="Li L.F."/>
            <person name="Wei W."/>
            <person name="Gao Y.C."/>
            <person name="Liu J.Z."/>
            <person name="Shao H.Z."/>
            <person name="Wang X."/>
            <person name="Wang C.C."/>
            <person name="Yang T.C."/>
            <person name="Huo Q.B."/>
            <person name="Li W."/>
            <person name="Chen H.Y."/>
            <person name="Chen S.E."/>
            <person name="Zhou L.G."/>
            <person name="Ni X.B."/>
            <person name="Tian J.H."/>
            <person name="Sheng Y."/>
            <person name="Liu T."/>
            <person name="Pan Y.S."/>
            <person name="Xia L.Y."/>
            <person name="Li J."/>
            <person name="Zhao F."/>
            <person name="Cao W.C."/>
        </authorList>
    </citation>
    <scope>NUCLEOTIDE SEQUENCE [LARGE SCALE GENOMIC DNA]</scope>
    <source>
        <strain evidence="1">Iper-2018</strain>
    </source>
</reference>
<evidence type="ECO:0000313" key="1">
    <source>
        <dbReference type="EMBL" id="KAG0410823.1"/>
    </source>
</evidence>
<gene>
    <name evidence="1" type="ORF">HPB47_012058</name>
</gene>